<gene>
    <name evidence="1" type="ORF">B1813_17500</name>
</gene>
<comment type="caution">
    <text evidence="1">The sequence shown here is derived from an EMBL/GenBank/DDBJ whole genome shotgun (WGS) entry which is preliminary data.</text>
</comment>
<dbReference type="EMBL" id="MWIH01000007">
    <property type="protein sequence ID" value="OQO90345.1"/>
    <property type="molecule type" value="Genomic_DNA"/>
</dbReference>
<accession>A0A1V8ZZJ4</accession>
<evidence type="ECO:0000313" key="1">
    <source>
        <dbReference type="EMBL" id="OQO90345.1"/>
    </source>
</evidence>
<evidence type="ECO:0000313" key="2">
    <source>
        <dbReference type="Proteomes" id="UP000192591"/>
    </source>
</evidence>
<protein>
    <submittedName>
        <fullName evidence="1">Uncharacterized protein</fullName>
    </submittedName>
</protein>
<dbReference type="AlphaFoldDB" id="A0A1V8ZZJ4"/>
<sequence length="112" mass="12794">MTQWDSSGGCLKKYGDRLFAWDTTLDGFSVYVLWENQLKNSNGTWSLYRKGRCTSSHGWDTYGECNKNFYENSTFPNAKGGQGSRIRIKSCADVKLIADHCTAWSSWMLNDK</sequence>
<proteinExistence type="predicted"/>
<reference evidence="1 2" key="1">
    <citation type="submission" date="2017-02" db="EMBL/GenBank/DDBJ databases">
        <title>Draft genome of Saccharomonospora sp. 154.</title>
        <authorList>
            <person name="Alonso-Carmona G.S."/>
            <person name="De La Haba R."/>
            <person name="Vera-Gargallo B."/>
            <person name="Sandoval-Trujillo A.H."/>
            <person name="Ramirez-Duran N."/>
            <person name="Ventosa A."/>
        </authorList>
    </citation>
    <scope>NUCLEOTIDE SEQUENCE [LARGE SCALE GENOMIC DNA]</scope>
    <source>
        <strain evidence="1 2">LRS4.154</strain>
    </source>
</reference>
<organism evidence="1 2">
    <name type="scientific">Saccharomonospora piscinae</name>
    <dbReference type="NCBI Taxonomy" id="687388"/>
    <lineage>
        <taxon>Bacteria</taxon>
        <taxon>Bacillati</taxon>
        <taxon>Actinomycetota</taxon>
        <taxon>Actinomycetes</taxon>
        <taxon>Pseudonocardiales</taxon>
        <taxon>Pseudonocardiaceae</taxon>
        <taxon>Saccharomonospora</taxon>
    </lineage>
</organism>
<keyword evidence="2" id="KW-1185">Reference proteome</keyword>
<name>A0A1V8ZZJ4_SACPI</name>
<dbReference type="Proteomes" id="UP000192591">
    <property type="component" value="Unassembled WGS sequence"/>
</dbReference>